<evidence type="ECO:0000256" key="8">
    <source>
        <dbReference type="ARBA" id="ARBA00023136"/>
    </source>
</evidence>
<dbReference type="PANTHER" id="PTHR11690">
    <property type="entry name" value="AMILORIDE-SENSITIVE SODIUM CHANNEL-RELATED"/>
    <property type="match status" value="1"/>
</dbReference>
<dbReference type="Pfam" id="PF00858">
    <property type="entry name" value="ASC"/>
    <property type="match status" value="1"/>
</dbReference>
<keyword evidence="10 11" id="KW-0407">Ion channel</keyword>
<sequence>ILMSSIRLLKKFYSTVERTAKMRRALVESLASSSAHGISRAVSVRSRQLKVIWLLLFLAFTALFCKDALELVGKLINASIVTTSEVDSVPFEFPDLFACPRHPISGSIPYALSESEAATANEEIFRLELLYERLKDEKGEPKYLSLETRSRIILNSLPTELLNKIILSRSQSIIMKSNNSGVDNETALFSEMKVLCFKIPAKNMGRSGLPPELIKLDTLELELFTDPYDSHFNYTGSPIREIMNLRNTSRRAPVSHWDLEKGLRDPVSDSGFSLLLVPRGTYPSVLIEPSVSLAPGHSYDISLSMEQVTYSEELQRKSCTIKEPKLQFVDLLNGGMLEYEYSYAGCLIDRLSRKKEKDSGGYVWPSYQVPWDLRDSLRWETLPDILVEMGRSPAEFFGNPNELPNCQQPCQRLRYKASISATNWPTFNRNYSHGFWNVSAGKQPALAQLANMAKQLALDNHSSHLEATFRSRVANSMLRIKISADSPMSTRLVIAKSYSTTAFLADVGGVLGLYIGCSLLTVCEVIELIYHLVASIVGSRPGPKQQEEIKEADAADVYTLEEKNDIPNTVTENS</sequence>
<keyword evidence="7 11" id="KW-0406">Ion transport</keyword>
<keyword evidence="2 11" id="KW-0813">Transport</keyword>
<dbReference type="STRING" id="282301.A0A267FKQ4"/>
<evidence type="ECO:0000256" key="10">
    <source>
        <dbReference type="ARBA" id="ARBA00023303"/>
    </source>
</evidence>
<evidence type="ECO:0000256" key="6">
    <source>
        <dbReference type="ARBA" id="ARBA00023053"/>
    </source>
</evidence>
<proteinExistence type="inferred from homology"/>
<comment type="caution">
    <text evidence="12">The sequence shown here is derived from an EMBL/GenBank/DDBJ whole genome shotgun (WGS) entry which is preliminary data.</text>
</comment>
<keyword evidence="4 11" id="KW-0812">Transmembrane</keyword>
<dbReference type="Proteomes" id="UP000215902">
    <property type="component" value="Unassembled WGS sequence"/>
</dbReference>
<accession>A0A267FKQ4</accession>
<gene>
    <name evidence="12" type="ORF">BOX15_Mlig033565g2</name>
</gene>
<feature type="non-terminal residue" evidence="12">
    <location>
        <position position="1"/>
    </location>
</feature>
<dbReference type="EMBL" id="NIVC01000996">
    <property type="protein sequence ID" value="PAA73717.1"/>
    <property type="molecule type" value="Genomic_DNA"/>
</dbReference>
<evidence type="ECO:0000313" key="13">
    <source>
        <dbReference type="Proteomes" id="UP000215902"/>
    </source>
</evidence>
<keyword evidence="3 11" id="KW-0894">Sodium channel</keyword>
<dbReference type="Gene3D" id="1.10.287.770">
    <property type="entry name" value="YojJ-like"/>
    <property type="match status" value="1"/>
</dbReference>
<evidence type="ECO:0000256" key="1">
    <source>
        <dbReference type="ARBA" id="ARBA00004141"/>
    </source>
</evidence>
<evidence type="ECO:0000256" key="11">
    <source>
        <dbReference type="RuleBase" id="RU000679"/>
    </source>
</evidence>
<dbReference type="GO" id="GO:0005886">
    <property type="term" value="C:plasma membrane"/>
    <property type="evidence" value="ECO:0007669"/>
    <property type="project" value="TreeGrafter"/>
</dbReference>
<keyword evidence="5" id="KW-1133">Transmembrane helix</keyword>
<evidence type="ECO:0000313" key="12">
    <source>
        <dbReference type="EMBL" id="PAA73717.1"/>
    </source>
</evidence>
<keyword evidence="13" id="KW-1185">Reference proteome</keyword>
<evidence type="ECO:0000256" key="2">
    <source>
        <dbReference type="ARBA" id="ARBA00022448"/>
    </source>
</evidence>
<dbReference type="GO" id="GO:0015280">
    <property type="term" value="F:ligand-gated sodium channel activity"/>
    <property type="evidence" value="ECO:0007669"/>
    <property type="project" value="TreeGrafter"/>
</dbReference>
<name>A0A267FKQ4_9PLAT</name>
<reference evidence="12 13" key="1">
    <citation type="submission" date="2017-06" db="EMBL/GenBank/DDBJ databases">
        <title>A platform for efficient transgenesis in Macrostomum lignano, a flatworm model organism for stem cell research.</title>
        <authorList>
            <person name="Berezikov E."/>
        </authorList>
    </citation>
    <scope>NUCLEOTIDE SEQUENCE [LARGE SCALE GENOMIC DNA]</scope>
    <source>
        <strain evidence="12">DV1</strain>
        <tissue evidence="12">Whole organism</tissue>
    </source>
</reference>
<dbReference type="InterPro" id="IPR001873">
    <property type="entry name" value="ENaC"/>
</dbReference>
<evidence type="ECO:0000256" key="7">
    <source>
        <dbReference type="ARBA" id="ARBA00023065"/>
    </source>
</evidence>
<organism evidence="12 13">
    <name type="scientific">Macrostomum lignano</name>
    <dbReference type="NCBI Taxonomy" id="282301"/>
    <lineage>
        <taxon>Eukaryota</taxon>
        <taxon>Metazoa</taxon>
        <taxon>Spiralia</taxon>
        <taxon>Lophotrochozoa</taxon>
        <taxon>Platyhelminthes</taxon>
        <taxon>Rhabditophora</taxon>
        <taxon>Macrostomorpha</taxon>
        <taxon>Macrostomida</taxon>
        <taxon>Macrostomidae</taxon>
        <taxon>Macrostomum</taxon>
    </lineage>
</organism>
<evidence type="ECO:0000256" key="9">
    <source>
        <dbReference type="ARBA" id="ARBA00023201"/>
    </source>
</evidence>
<dbReference type="PANTHER" id="PTHR11690:SF300">
    <property type="entry name" value="PICKPOCKET PROTEIN 19"/>
    <property type="match status" value="1"/>
</dbReference>
<evidence type="ECO:0000256" key="5">
    <source>
        <dbReference type="ARBA" id="ARBA00022989"/>
    </source>
</evidence>
<keyword evidence="9 11" id="KW-0739">Sodium transport</keyword>
<dbReference type="OrthoDB" id="6021021at2759"/>
<keyword evidence="8" id="KW-0472">Membrane</keyword>
<protein>
    <submittedName>
        <fullName evidence="12">Uncharacterized protein</fullName>
    </submittedName>
</protein>
<evidence type="ECO:0000256" key="3">
    <source>
        <dbReference type="ARBA" id="ARBA00022461"/>
    </source>
</evidence>
<comment type="subcellular location">
    <subcellularLocation>
        <location evidence="1">Membrane</location>
        <topology evidence="1">Multi-pass membrane protein</topology>
    </subcellularLocation>
</comment>
<dbReference type="AlphaFoldDB" id="A0A267FKQ4"/>
<evidence type="ECO:0000256" key="4">
    <source>
        <dbReference type="ARBA" id="ARBA00022692"/>
    </source>
</evidence>
<keyword evidence="6" id="KW-0915">Sodium</keyword>
<comment type="similarity">
    <text evidence="11">Belongs to the amiloride-sensitive sodium channel (TC 1.A.6) family.</text>
</comment>